<dbReference type="InterPro" id="IPR012907">
    <property type="entry name" value="Peptidase_S11_C"/>
</dbReference>
<dbReference type="SUPFAM" id="SSF69189">
    <property type="entry name" value="Penicillin-binding protein associated domain"/>
    <property type="match status" value="1"/>
</dbReference>
<dbReference type="Gene3D" id="3.40.710.10">
    <property type="entry name" value="DD-peptidase/beta-lactamase superfamily"/>
    <property type="match status" value="1"/>
</dbReference>
<dbReference type="AlphaFoldDB" id="A0A223KX08"/>
<dbReference type="InterPro" id="IPR018044">
    <property type="entry name" value="Peptidase_S11"/>
</dbReference>
<evidence type="ECO:0000256" key="1">
    <source>
        <dbReference type="ARBA" id="ARBA00003217"/>
    </source>
</evidence>
<keyword evidence="8" id="KW-0378">Hydrolase</keyword>
<evidence type="ECO:0000256" key="6">
    <source>
        <dbReference type="ARBA" id="ARBA00022670"/>
    </source>
</evidence>
<comment type="function">
    <text evidence="1">Removes C-terminal D-alanyl residues from sugar-peptide cell wall precursors.</text>
</comment>
<evidence type="ECO:0000256" key="5">
    <source>
        <dbReference type="ARBA" id="ARBA00022645"/>
    </source>
</evidence>
<dbReference type="Proteomes" id="UP000215224">
    <property type="component" value="Chromosome"/>
</dbReference>
<sequence>MKKISYLHKLFVSLITIALLTTAVTIPANAEEVDTLNINASAAILIDFETGKVLYDKNADTLLPVASMTKMMTEYLLLEAIHDGKLAWDDEYEVSEVVYHISQQYPALSNVPLRRDGVYSVRELYEAMAIYSANGATIALAEMVAGSETNFVRMMNEKAGELGLEDYEFINSTGLNNEDMGGYHPEGTAPDAETRLSARATAKLAYHLIHDFPEILETASIPKKVFREGTSDAIDMPNWNWMVSTERYAFNKDGAVVDGLKTGSTLNAGYCFTGTVEHNGKRLITVVMNATKDESNTEQLPPQAFRFLETARMFSYGLDNFNLVELFPEGYQPEETTLPVIKGKDKEVEIATVEPLNMMVKRGEEEQFEPVFVINEELLNENGELIAPIEKGTKIGYFTVEYTGGQDLGYLYDDGSVGTVDVVTVADVQKANWFVLVMRGIGGFFGDIWSSVASTVKGWF</sequence>
<dbReference type="InterPro" id="IPR012338">
    <property type="entry name" value="Beta-lactam/transpept-like"/>
</dbReference>
<evidence type="ECO:0000313" key="18">
    <source>
        <dbReference type="EMBL" id="AST93944.1"/>
    </source>
</evidence>
<dbReference type="RefSeq" id="WP_066421519.1">
    <property type="nucleotide sequence ID" value="NZ_CP018866.1"/>
</dbReference>
<dbReference type="KEGG" id="bcoh:BC6307_23065"/>
<evidence type="ECO:0000256" key="3">
    <source>
        <dbReference type="ARBA" id="ARBA00007164"/>
    </source>
</evidence>
<evidence type="ECO:0000256" key="16">
    <source>
        <dbReference type="SAM" id="SignalP"/>
    </source>
</evidence>
<keyword evidence="19" id="KW-1185">Reference proteome</keyword>
<evidence type="ECO:0000256" key="8">
    <source>
        <dbReference type="ARBA" id="ARBA00022801"/>
    </source>
</evidence>
<reference evidence="18 19" key="1">
    <citation type="submission" date="2016-12" db="EMBL/GenBank/DDBJ databases">
        <title>The whole genome sequencing and assembly of Bacillus cohnii DSM 6307T strain.</title>
        <authorList>
            <person name="Lee Y.-J."/>
            <person name="Yi H."/>
            <person name="Bahn Y.-S."/>
            <person name="Kim J.F."/>
            <person name="Lee D.-W."/>
        </authorList>
    </citation>
    <scope>NUCLEOTIDE SEQUENCE [LARGE SCALE GENOMIC DNA]</scope>
    <source>
        <strain evidence="18 19">DSM 6307</strain>
    </source>
</reference>
<dbReference type="GO" id="GO:0071555">
    <property type="term" value="P:cell wall organization"/>
    <property type="evidence" value="ECO:0007669"/>
    <property type="project" value="UniProtKB-KW"/>
</dbReference>
<evidence type="ECO:0000259" key="17">
    <source>
        <dbReference type="SMART" id="SM00936"/>
    </source>
</evidence>
<evidence type="ECO:0000256" key="15">
    <source>
        <dbReference type="RuleBase" id="RU004016"/>
    </source>
</evidence>
<comment type="catalytic activity">
    <reaction evidence="12">
        <text>Preferential cleavage: (Ac)2-L-Lys-D-Ala-|-D-Ala. Also transpeptidation of peptidyl-alanyl moieties that are N-acyl substituents of D-alanine.</text>
        <dbReference type="EC" id="3.4.16.4"/>
    </reaction>
</comment>
<accession>A0A223KX08</accession>
<dbReference type="EC" id="3.4.16.4" evidence="4"/>
<evidence type="ECO:0000256" key="7">
    <source>
        <dbReference type="ARBA" id="ARBA00022729"/>
    </source>
</evidence>
<evidence type="ECO:0000256" key="13">
    <source>
        <dbReference type="PIRSR" id="PIRSR618044-1"/>
    </source>
</evidence>
<feature type="domain" description="Peptidase S11 D-Ala-D-Ala carboxypeptidase A C-terminal" evidence="17">
    <location>
        <begin position="321"/>
        <end position="430"/>
    </location>
</feature>
<keyword evidence="10" id="KW-0573">Peptidoglycan synthesis</keyword>
<feature type="chain" id="PRO_5011259221" description="serine-type D-Ala-D-Ala carboxypeptidase" evidence="16">
    <location>
        <begin position="31"/>
        <end position="460"/>
    </location>
</feature>
<dbReference type="SMART" id="SM00936">
    <property type="entry name" value="PBP5_C"/>
    <property type="match status" value="1"/>
</dbReference>
<dbReference type="GO" id="GO:0006508">
    <property type="term" value="P:proteolysis"/>
    <property type="evidence" value="ECO:0007669"/>
    <property type="project" value="UniProtKB-KW"/>
</dbReference>
<dbReference type="EMBL" id="CP018866">
    <property type="protein sequence ID" value="AST93944.1"/>
    <property type="molecule type" value="Genomic_DNA"/>
</dbReference>
<keyword evidence="7 16" id="KW-0732">Signal</keyword>
<dbReference type="PANTHER" id="PTHR21581:SF11">
    <property type="entry name" value="D-ALANYL-D-ALANINE CARBOXYPEPTIDASE DACA"/>
    <property type="match status" value="1"/>
</dbReference>
<dbReference type="Pfam" id="PF07943">
    <property type="entry name" value="PBP5_C"/>
    <property type="match status" value="1"/>
</dbReference>
<dbReference type="GO" id="GO:0009002">
    <property type="term" value="F:serine-type D-Ala-D-Ala carboxypeptidase activity"/>
    <property type="evidence" value="ECO:0007669"/>
    <property type="project" value="UniProtKB-EC"/>
</dbReference>
<feature type="binding site" evidence="14">
    <location>
        <position position="261"/>
    </location>
    <ligand>
        <name>substrate</name>
    </ligand>
</feature>
<evidence type="ECO:0000256" key="11">
    <source>
        <dbReference type="ARBA" id="ARBA00023316"/>
    </source>
</evidence>
<dbReference type="PRINTS" id="PR00725">
    <property type="entry name" value="DADACBPTASE1"/>
</dbReference>
<evidence type="ECO:0000256" key="12">
    <source>
        <dbReference type="ARBA" id="ARBA00034000"/>
    </source>
</evidence>
<organism evidence="18 19">
    <name type="scientific">Sutcliffiella cohnii</name>
    <dbReference type="NCBI Taxonomy" id="33932"/>
    <lineage>
        <taxon>Bacteria</taxon>
        <taxon>Bacillati</taxon>
        <taxon>Bacillota</taxon>
        <taxon>Bacilli</taxon>
        <taxon>Bacillales</taxon>
        <taxon>Bacillaceae</taxon>
        <taxon>Sutcliffiella</taxon>
    </lineage>
</organism>
<dbReference type="PANTHER" id="PTHR21581">
    <property type="entry name" value="D-ALANYL-D-ALANINE CARBOXYPEPTIDASE"/>
    <property type="match status" value="1"/>
</dbReference>
<gene>
    <name evidence="18" type="ORF">BC6307_23065</name>
</gene>
<dbReference type="InterPro" id="IPR037167">
    <property type="entry name" value="Peptidase_S11_C_sf"/>
</dbReference>
<keyword evidence="9" id="KW-0133">Cell shape</keyword>
<feature type="signal peptide" evidence="16">
    <location>
        <begin position="1"/>
        <end position="30"/>
    </location>
</feature>
<evidence type="ECO:0000313" key="19">
    <source>
        <dbReference type="Proteomes" id="UP000215224"/>
    </source>
</evidence>
<feature type="active site" description="Proton acceptor" evidence="13">
    <location>
        <position position="70"/>
    </location>
</feature>
<dbReference type="GO" id="GO:0009252">
    <property type="term" value="P:peptidoglycan biosynthetic process"/>
    <property type="evidence" value="ECO:0007669"/>
    <property type="project" value="UniProtKB-UniPathway"/>
</dbReference>
<dbReference type="GO" id="GO:0008360">
    <property type="term" value="P:regulation of cell shape"/>
    <property type="evidence" value="ECO:0007669"/>
    <property type="project" value="UniProtKB-KW"/>
</dbReference>
<dbReference type="InterPro" id="IPR015956">
    <property type="entry name" value="Peniciliin-bd_prot_C_sf"/>
</dbReference>
<evidence type="ECO:0000256" key="2">
    <source>
        <dbReference type="ARBA" id="ARBA00004752"/>
    </source>
</evidence>
<proteinExistence type="inferred from homology"/>
<dbReference type="UniPathway" id="UPA00219"/>
<keyword evidence="5 18" id="KW-0121">Carboxypeptidase</keyword>
<dbReference type="Pfam" id="PF00768">
    <property type="entry name" value="Peptidase_S11"/>
    <property type="match status" value="1"/>
</dbReference>
<name>A0A223KX08_9BACI</name>
<evidence type="ECO:0000256" key="10">
    <source>
        <dbReference type="ARBA" id="ARBA00022984"/>
    </source>
</evidence>
<feature type="active site" evidence="13">
    <location>
        <position position="132"/>
    </location>
</feature>
<evidence type="ECO:0000256" key="9">
    <source>
        <dbReference type="ARBA" id="ARBA00022960"/>
    </source>
</evidence>
<dbReference type="InterPro" id="IPR001967">
    <property type="entry name" value="Peptidase_S11_N"/>
</dbReference>
<comment type="pathway">
    <text evidence="2">Cell wall biogenesis; peptidoglycan biosynthesis.</text>
</comment>
<dbReference type="Gene3D" id="2.60.410.10">
    <property type="entry name" value="D-Ala-D-Ala carboxypeptidase, C-terminal domain"/>
    <property type="match status" value="1"/>
</dbReference>
<protein>
    <recommendedName>
        <fullName evidence="4">serine-type D-Ala-D-Ala carboxypeptidase</fullName>
        <ecNumber evidence="4">3.4.16.4</ecNumber>
    </recommendedName>
</protein>
<feature type="active site" description="Proton acceptor" evidence="13">
    <location>
        <position position="67"/>
    </location>
</feature>
<evidence type="ECO:0000256" key="4">
    <source>
        <dbReference type="ARBA" id="ARBA00012448"/>
    </source>
</evidence>
<comment type="similarity">
    <text evidence="3 15">Belongs to the peptidase S11 family.</text>
</comment>
<keyword evidence="11" id="KW-0961">Cell wall biogenesis/degradation</keyword>
<evidence type="ECO:0000256" key="14">
    <source>
        <dbReference type="PIRSR" id="PIRSR618044-2"/>
    </source>
</evidence>
<dbReference type="STRING" id="1314751.GCA_001591425_04820"/>
<dbReference type="SUPFAM" id="SSF56601">
    <property type="entry name" value="beta-lactamase/transpeptidase-like"/>
    <property type="match status" value="1"/>
</dbReference>
<keyword evidence="6" id="KW-0645">Protease</keyword>